<sequence length="187" mass="19645">MDWEALLADVESRFEAERRAELVAHSAELAEAESASVAVGDRLRAAVGSRLHLRTRAGVPVEGVLLRAEPAYALIDEGDGLRAIVPVGAIATLAALPGPAPADRGHRPGMGALLRELARRGVRVRLILAAGEVVGRIVRVGSDHLDVVVGAQEDAQGLYGGRARNSRGRGAMAATVMLEAIEAIRSR</sequence>
<dbReference type="RefSeq" id="WP_026426548.1">
    <property type="nucleotide sequence ID" value="NZ_CBCRWE010000120.1"/>
</dbReference>
<keyword evidence="2" id="KW-1185">Reference proteome</keyword>
<name>A0A3S5EMD3_9ACTO</name>
<dbReference type="EMBL" id="LR134363">
    <property type="protein sequence ID" value="VEG75828.1"/>
    <property type="molecule type" value="Genomic_DNA"/>
</dbReference>
<evidence type="ECO:0008006" key="3">
    <source>
        <dbReference type="Google" id="ProtNLM"/>
    </source>
</evidence>
<proteinExistence type="predicted"/>
<dbReference type="Proteomes" id="UP000276899">
    <property type="component" value="Chromosome"/>
</dbReference>
<protein>
    <recommendedName>
        <fullName evidence="3">Fis family transcriptional regulator</fullName>
    </recommendedName>
</protein>
<dbReference type="STRING" id="1278298.GCA_000428685_00954"/>
<reference evidence="1 2" key="1">
    <citation type="submission" date="2018-12" db="EMBL/GenBank/DDBJ databases">
        <authorList>
            <consortium name="Pathogen Informatics"/>
        </authorList>
    </citation>
    <scope>NUCLEOTIDE SEQUENCE [LARGE SCALE GENOMIC DNA]</scope>
    <source>
        <strain evidence="1 2">NCTC11923</strain>
    </source>
</reference>
<evidence type="ECO:0000313" key="2">
    <source>
        <dbReference type="Proteomes" id="UP000276899"/>
    </source>
</evidence>
<dbReference type="KEGG" id="asla:NCTC11923_02506"/>
<accession>A0A3S5EMD3</accession>
<gene>
    <name evidence="1" type="ORF">NCTC11923_02506</name>
</gene>
<evidence type="ECO:0000313" key="1">
    <source>
        <dbReference type="EMBL" id="VEG75828.1"/>
    </source>
</evidence>
<dbReference type="AlphaFoldDB" id="A0A3S5EMD3"/>
<organism evidence="1 2">
    <name type="scientific">Actinomyces slackii</name>
    <dbReference type="NCBI Taxonomy" id="52774"/>
    <lineage>
        <taxon>Bacteria</taxon>
        <taxon>Bacillati</taxon>
        <taxon>Actinomycetota</taxon>
        <taxon>Actinomycetes</taxon>
        <taxon>Actinomycetales</taxon>
        <taxon>Actinomycetaceae</taxon>
        <taxon>Actinomyces</taxon>
    </lineage>
</organism>